<evidence type="ECO:0000256" key="1">
    <source>
        <dbReference type="SAM" id="MobiDB-lite"/>
    </source>
</evidence>
<dbReference type="KEGG" id="char:105908383"/>
<dbReference type="AlphaFoldDB" id="A0A6P8EYG0"/>
<keyword evidence="3" id="KW-1185">Reference proteome</keyword>
<dbReference type="RefSeq" id="XP_031415912.1">
    <property type="nucleotide sequence ID" value="XM_031560052.1"/>
</dbReference>
<gene>
    <name evidence="4" type="primary">scpp1</name>
</gene>
<proteinExistence type="predicted"/>
<evidence type="ECO:0000313" key="4">
    <source>
        <dbReference type="RefSeq" id="XP_031415912.1"/>
    </source>
</evidence>
<feature type="compositionally biased region" description="Low complexity" evidence="1">
    <location>
        <begin position="89"/>
        <end position="126"/>
    </location>
</feature>
<dbReference type="GO" id="GO:0001503">
    <property type="term" value="P:ossification"/>
    <property type="evidence" value="ECO:0007669"/>
    <property type="project" value="InterPro"/>
</dbReference>
<feature type="compositionally biased region" description="Low complexity" evidence="1">
    <location>
        <begin position="245"/>
        <end position="264"/>
    </location>
</feature>
<feature type="compositionally biased region" description="Polar residues" evidence="1">
    <location>
        <begin position="52"/>
        <end position="63"/>
    </location>
</feature>
<dbReference type="OrthoDB" id="10621011at2759"/>
<feature type="compositionally biased region" description="Basic and acidic residues" evidence="1">
    <location>
        <begin position="158"/>
        <end position="182"/>
    </location>
</feature>
<organism evidence="3 4">
    <name type="scientific">Clupea harengus</name>
    <name type="common">Atlantic herring</name>
    <dbReference type="NCBI Taxonomy" id="7950"/>
    <lineage>
        <taxon>Eukaryota</taxon>
        <taxon>Metazoa</taxon>
        <taxon>Chordata</taxon>
        <taxon>Craniata</taxon>
        <taxon>Vertebrata</taxon>
        <taxon>Euteleostomi</taxon>
        <taxon>Actinopterygii</taxon>
        <taxon>Neopterygii</taxon>
        <taxon>Teleostei</taxon>
        <taxon>Clupei</taxon>
        <taxon>Clupeiformes</taxon>
        <taxon>Clupeoidei</taxon>
        <taxon>Clupeidae</taxon>
        <taxon>Clupea</taxon>
    </lineage>
</organism>
<feature type="compositionally biased region" description="Low complexity" evidence="1">
    <location>
        <begin position="318"/>
        <end position="328"/>
    </location>
</feature>
<sequence>MRVTIVILCLVGAAIANPIMYNTTMEIMNPSPGVSSASDSLEHTGMPELKSSPVSSTSDQSNFTQQTAQSSSESQSSEQSDIPDLRSASSSSSSEQSNSSSQESQSSSESDSSNQSDTSEQTTSESSESDSSDSSDMTSDESQSESLKDTTSEESNSLEDKFNLVENGVTRDDSRGSKENLRRFFRVYAVKATAPDSVSDSQQSFVESKEDNSISNEIPEATGGPGQSLERVSSEDSRASVDLGNSTENSISNESTENNSTESTESNEDSEIAVSHESNDSKSAECLPGSGQNCDSDSDSDESNMRDIGDDGDHDPFDGFFVPFDTPGELLLRR</sequence>
<feature type="region of interest" description="Disordered" evidence="1">
    <location>
        <begin position="32"/>
        <end position="334"/>
    </location>
</feature>
<feature type="compositionally biased region" description="Basic and acidic residues" evidence="1">
    <location>
        <begin position="303"/>
        <end position="317"/>
    </location>
</feature>
<feature type="chain" id="PRO_5028357381" evidence="2">
    <location>
        <begin position="17"/>
        <end position="334"/>
    </location>
</feature>
<dbReference type="GeneID" id="105908383"/>
<dbReference type="PRINTS" id="PR00216">
    <property type="entry name" value="OSTEOPONTIN"/>
</dbReference>
<dbReference type="InterPro" id="IPR002038">
    <property type="entry name" value="Osteopontin"/>
</dbReference>
<feature type="compositionally biased region" description="Acidic residues" evidence="1">
    <location>
        <begin position="127"/>
        <end position="143"/>
    </location>
</feature>
<reference evidence="4" key="1">
    <citation type="submission" date="2025-08" db="UniProtKB">
        <authorList>
            <consortium name="RefSeq"/>
        </authorList>
    </citation>
    <scope>IDENTIFICATION</scope>
</reference>
<feature type="compositionally biased region" description="Low complexity" evidence="1">
    <location>
        <begin position="64"/>
        <end position="80"/>
    </location>
</feature>
<dbReference type="GO" id="GO:0007155">
    <property type="term" value="P:cell adhesion"/>
    <property type="evidence" value="ECO:0007669"/>
    <property type="project" value="InterPro"/>
</dbReference>
<feature type="compositionally biased region" description="Polar residues" evidence="1">
    <location>
        <begin position="196"/>
        <end position="206"/>
    </location>
</feature>
<accession>A0A6P8EYG0</accession>
<keyword evidence="2" id="KW-0732">Signal</keyword>
<dbReference type="CTD" id="100270757"/>
<evidence type="ECO:0000256" key="2">
    <source>
        <dbReference type="SAM" id="SignalP"/>
    </source>
</evidence>
<dbReference type="Proteomes" id="UP000515152">
    <property type="component" value="Chromosome 22"/>
</dbReference>
<name>A0A6P8EYG0_CLUHA</name>
<feature type="signal peptide" evidence="2">
    <location>
        <begin position="1"/>
        <end position="16"/>
    </location>
</feature>
<evidence type="ECO:0000313" key="3">
    <source>
        <dbReference type="Proteomes" id="UP000515152"/>
    </source>
</evidence>
<protein>
    <submittedName>
        <fullName evidence="4">Secretory calcium-binding phosphoprotein 1</fullName>
    </submittedName>
</protein>